<feature type="compositionally biased region" description="Low complexity" evidence="14">
    <location>
        <begin position="523"/>
        <end position="537"/>
    </location>
</feature>
<comment type="caution">
    <text evidence="16">The sequence shown here is derived from an EMBL/GenBank/DDBJ whole genome shotgun (WGS) entry which is preliminary data.</text>
</comment>
<dbReference type="GO" id="GO:0035695">
    <property type="term" value="P:mitophagy by internal vacuole formation"/>
    <property type="evidence" value="ECO:0007669"/>
    <property type="project" value="TreeGrafter"/>
</dbReference>
<evidence type="ECO:0000256" key="9">
    <source>
        <dbReference type="ARBA" id="ARBA00023121"/>
    </source>
</evidence>
<dbReference type="InterPro" id="IPR026169">
    <property type="entry name" value="MIEAP"/>
</dbReference>
<evidence type="ECO:0000256" key="12">
    <source>
        <dbReference type="ARBA" id="ARBA00032687"/>
    </source>
</evidence>
<dbReference type="GO" id="GO:0005741">
    <property type="term" value="C:mitochondrial outer membrane"/>
    <property type="evidence" value="ECO:0007669"/>
    <property type="project" value="UniProtKB-SubCell"/>
</dbReference>
<feature type="region of interest" description="Disordered" evidence="14">
    <location>
        <begin position="491"/>
        <end position="541"/>
    </location>
</feature>
<feature type="region of interest" description="Disordered" evidence="14">
    <location>
        <begin position="433"/>
        <end position="453"/>
    </location>
</feature>
<dbReference type="PANTHER" id="PTHR21771">
    <property type="entry name" value="MITOCHONDRIA-EATING PROTEIN-RELATED"/>
    <property type="match status" value="1"/>
</dbReference>
<protein>
    <recommendedName>
        <fullName evidence="5">Mitochondria-eating protein</fullName>
    </recommendedName>
    <alternativeName>
        <fullName evidence="12">Spermatogenesis-associated protein 18</fullName>
    </alternativeName>
</protein>
<keyword evidence="8 13" id="KW-0175">Coiled coil</keyword>
<proteinExistence type="inferred from homology"/>
<evidence type="ECO:0000313" key="16">
    <source>
        <dbReference type="EMBL" id="KAL0277493.1"/>
    </source>
</evidence>
<evidence type="ECO:0000256" key="13">
    <source>
        <dbReference type="SAM" id="Coils"/>
    </source>
</evidence>
<evidence type="ECO:0000256" key="11">
    <source>
        <dbReference type="ARBA" id="ARBA00023136"/>
    </source>
</evidence>
<sequence>MMNRLEKYYEPHPQQILRRTHNTMLMLPPPPLTQEGHGSLASSRAGTWSGYNIPGFNKQRLDATNSGGTTSSGYSLLERGERIKPERSNKRNNVQKMQWRASRWVSGFSGPVTYSDELDSRIGSMTIADVSPRVAVKRIILLYENFQYREAANFINRLSHGTFKVILNDLPIDLFVDSMPHSLSILEALYAKVFLSDGLNFSMKLLRPEAVVMQMVKFFSMNDLDKNSDKWELCSPFVCSCKKLLKVIVLSDHKLKKMVQARKRSLDKAIEGLGQHGLVGTTDETLTNLHDALKVEFQRVVETYKGALQKLEELSLSSGKKDLNSTIRGPAPVQASHQRQLSLKQPEIQERLIKNKTLLNVVEPTLGNHSLDILLGILQRRIEYDKEVLFQFTQLRKESNTVEVNAAVAPVLMRFSNGCEKVLELMKEVAEDEGDSSDISGYHSDSDSAIMMSGNSPYVSKRARYNFLTRSVRSCSKNSLRPSVGLLHHQLSSSSGINTGSSGSDSPPASLSPSGEDKDKDSSSGSSTIGISSNPNGPTRLRTLKHKKLSATSGISWHNSIPSCQGCSTRAALQVSIPKDEPSALRAEVDSLRSELARANNRILNLQESEKQFKDRLATSTSSLDVGVMVGERLVHCYANLYAQARVDTLDALDNLPQLNNASELKSKILFSVIVLSFRSAQNLLATKKDHIRRILHLPNPANKDIIKRYTTDPNISSIQINVGSPDAEADPIAMELERNVATYLRRTVDKFDLTKSCEDVCNQIWATLYDYPCLKTCNGLIQYVRDSVRLAWGLVNQNPPYVLEYEQRTFRKDMHVRFHTSNQESDQILTYTWPALLEGPGGPCVYKAVVVT</sequence>
<comment type="subcellular location">
    <subcellularLocation>
        <location evidence="3">Cytoplasm</location>
    </subcellularLocation>
    <subcellularLocation>
        <location evidence="2">Mitochondrion matrix</location>
    </subcellularLocation>
    <subcellularLocation>
        <location evidence="1">Mitochondrion outer membrane</location>
    </subcellularLocation>
</comment>
<organism evidence="16">
    <name type="scientific">Menopon gallinae</name>
    <name type="common">poultry shaft louse</name>
    <dbReference type="NCBI Taxonomy" id="328185"/>
    <lineage>
        <taxon>Eukaryota</taxon>
        <taxon>Metazoa</taxon>
        <taxon>Ecdysozoa</taxon>
        <taxon>Arthropoda</taxon>
        <taxon>Hexapoda</taxon>
        <taxon>Insecta</taxon>
        <taxon>Pterygota</taxon>
        <taxon>Neoptera</taxon>
        <taxon>Paraneoptera</taxon>
        <taxon>Psocodea</taxon>
        <taxon>Troctomorpha</taxon>
        <taxon>Phthiraptera</taxon>
        <taxon>Amblycera</taxon>
        <taxon>Menoponidae</taxon>
        <taxon>Menopon</taxon>
    </lineage>
</organism>
<dbReference type="InterPro" id="IPR031981">
    <property type="entry name" value="MIEAP_C"/>
</dbReference>
<evidence type="ECO:0000256" key="2">
    <source>
        <dbReference type="ARBA" id="ARBA00004305"/>
    </source>
</evidence>
<reference evidence="16" key="1">
    <citation type="journal article" date="2024" name="Gigascience">
        <title>Chromosome-level genome of the poultry shaft louse Menopon gallinae provides insight into the host-switching and adaptive evolution of parasitic lice.</title>
        <authorList>
            <person name="Xu Y."/>
            <person name="Ma L."/>
            <person name="Liu S."/>
            <person name="Liang Y."/>
            <person name="Liu Q."/>
            <person name="He Z."/>
            <person name="Tian L."/>
            <person name="Duan Y."/>
            <person name="Cai W."/>
            <person name="Li H."/>
            <person name="Song F."/>
        </authorList>
    </citation>
    <scope>NUCLEOTIDE SEQUENCE</scope>
    <source>
        <strain evidence="16">Cailab_2023a</strain>
    </source>
</reference>
<name>A0AAW2I6R6_9NEOP</name>
<keyword evidence="11" id="KW-0472">Membrane</keyword>
<gene>
    <name evidence="16" type="ORF">PYX00_004750</name>
</gene>
<dbReference type="GO" id="GO:0005759">
    <property type="term" value="C:mitochondrial matrix"/>
    <property type="evidence" value="ECO:0007669"/>
    <property type="project" value="UniProtKB-SubCell"/>
</dbReference>
<feature type="compositionally biased region" description="Low complexity" evidence="14">
    <location>
        <begin position="492"/>
        <end position="514"/>
    </location>
</feature>
<dbReference type="AlphaFoldDB" id="A0AAW2I6R6"/>
<evidence type="ECO:0000256" key="14">
    <source>
        <dbReference type="SAM" id="MobiDB-lite"/>
    </source>
</evidence>
<keyword evidence="9" id="KW-0446">Lipid-binding</keyword>
<evidence type="ECO:0000256" key="6">
    <source>
        <dbReference type="ARBA" id="ARBA00022490"/>
    </source>
</evidence>
<keyword evidence="6" id="KW-0963">Cytoplasm</keyword>
<evidence type="ECO:0000256" key="8">
    <source>
        <dbReference type="ARBA" id="ARBA00023054"/>
    </source>
</evidence>
<evidence type="ECO:0000256" key="5">
    <source>
        <dbReference type="ARBA" id="ARBA00019863"/>
    </source>
</evidence>
<keyword evidence="7" id="KW-1000">Mitochondrion outer membrane</keyword>
<evidence type="ECO:0000256" key="10">
    <source>
        <dbReference type="ARBA" id="ARBA00023128"/>
    </source>
</evidence>
<dbReference type="Pfam" id="PF16026">
    <property type="entry name" value="MIEAP"/>
    <property type="match status" value="1"/>
</dbReference>
<dbReference type="GO" id="GO:0035694">
    <property type="term" value="P:mitochondrial protein catabolic process"/>
    <property type="evidence" value="ECO:0007669"/>
    <property type="project" value="InterPro"/>
</dbReference>
<accession>A0AAW2I6R6</accession>
<feature type="domain" description="Mitochondria-eating protein C-terminal" evidence="15">
    <location>
        <begin position="632"/>
        <end position="853"/>
    </location>
</feature>
<evidence type="ECO:0000256" key="4">
    <source>
        <dbReference type="ARBA" id="ARBA00008233"/>
    </source>
</evidence>
<dbReference type="PANTHER" id="PTHR21771:SF1">
    <property type="entry name" value="MITOCHONDRIA-EATING PROTEIN"/>
    <property type="match status" value="1"/>
</dbReference>
<feature type="coiled-coil region" evidence="13">
    <location>
        <begin position="589"/>
        <end position="616"/>
    </location>
</feature>
<evidence type="ECO:0000256" key="3">
    <source>
        <dbReference type="ARBA" id="ARBA00004496"/>
    </source>
</evidence>
<evidence type="ECO:0000256" key="1">
    <source>
        <dbReference type="ARBA" id="ARBA00004294"/>
    </source>
</evidence>
<comment type="similarity">
    <text evidence="4">Belongs to the MIEAP family.</text>
</comment>
<dbReference type="EMBL" id="JARGDH010000002">
    <property type="protein sequence ID" value="KAL0277493.1"/>
    <property type="molecule type" value="Genomic_DNA"/>
</dbReference>
<evidence type="ECO:0000259" key="15">
    <source>
        <dbReference type="Pfam" id="PF16026"/>
    </source>
</evidence>
<keyword evidence="10" id="KW-0496">Mitochondrion</keyword>
<evidence type="ECO:0000256" key="7">
    <source>
        <dbReference type="ARBA" id="ARBA00022787"/>
    </source>
</evidence>
<dbReference type="GO" id="GO:0008289">
    <property type="term" value="F:lipid binding"/>
    <property type="evidence" value="ECO:0007669"/>
    <property type="project" value="UniProtKB-KW"/>
</dbReference>